<evidence type="ECO:0000313" key="2">
    <source>
        <dbReference type="EMBL" id="EAS62441.1"/>
    </source>
</evidence>
<dbReference type="RefSeq" id="WP_005363280.1">
    <property type="nucleotide sequence ID" value="NZ_AAOJ01000020.1"/>
</dbReference>
<gene>
    <name evidence="2" type="ORF">VAS14_00191</name>
</gene>
<accession>Q1ZJT1</accession>
<keyword evidence="1" id="KW-1133">Transmembrane helix</keyword>
<protein>
    <submittedName>
        <fullName evidence="2">Uncharacterized protein</fullName>
    </submittedName>
</protein>
<sequence length="125" mass="14193">MAGNRQKTLFNWASLSALNNQPTVLYGLTMNELLLCACSGLVTAIFMFVLGRIFIGNTDIALAIGSVSLFLNSYVFLKLMGKYKKKYGAQMYRIHLLKLLQKYGIWDSGLEINKKEWIGTRSKRF</sequence>
<feature type="transmembrane region" description="Helical" evidence="1">
    <location>
        <begin position="60"/>
        <end position="77"/>
    </location>
</feature>
<comment type="caution">
    <text evidence="2">The sequence shown here is derived from an EMBL/GenBank/DDBJ whole genome shotgun (WGS) entry which is preliminary data.</text>
</comment>
<name>Q1ZJT1_PHOAS</name>
<proteinExistence type="predicted"/>
<dbReference type="EMBL" id="AAOJ01000020">
    <property type="protein sequence ID" value="EAS62441.1"/>
    <property type="molecule type" value="Genomic_DNA"/>
</dbReference>
<dbReference type="HOGENOM" id="CLU_1990562_0_0_6"/>
<reference evidence="2 3" key="1">
    <citation type="journal article" date="2009" name="Proc. Natl. Acad. Sci. U.S.A.">
        <title>The genomic basis of trophic strategy in marine bacteria.</title>
        <authorList>
            <person name="Lauro F.M."/>
            <person name="McDougald D."/>
            <person name="Thomas T."/>
            <person name="Williams T.J."/>
            <person name="Egan S."/>
            <person name="Rice S."/>
            <person name="DeMaere M.Z."/>
            <person name="Ting L."/>
            <person name="Ertan H."/>
            <person name="Johnson J."/>
            <person name="Ferriera S."/>
            <person name="Lapidus A."/>
            <person name="Anderson I."/>
            <person name="Kyrpides N."/>
            <person name="Munk A.C."/>
            <person name="Detter C."/>
            <person name="Han C.S."/>
            <person name="Brown M.V."/>
            <person name="Robb F.T."/>
            <person name="Kjelleberg S."/>
            <person name="Cavicchioli R."/>
        </authorList>
    </citation>
    <scope>NUCLEOTIDE SEQUENCE [LARGE SCALE GENOMIC DNA]</scope>
    <source>
        <strain evidence="2 3">S14</strain>
    </source>
</reference>
<evidence type="ECO:0000256" key="1">
    <source>
        <dbReference type="SAM" id="Phobius"/>
    </source>
</evidence>
<feature type="transmembrane region" description="Helical" evidence="1">
    <location>
        <begin position="33"/>
        <end position="54"/>
    </location>
</feature>
<dbReference type="Proteomes" id="UP000001603">
    <property type="component" value="Unassembled WGS sequence"/>
</dbReference>
<evidence type="ECO:0000313" key="3">
    <source>
        <dbReference type="Proteomes" id="UP000001603"/>
    </source>
</evidence>
<organism evidence="2 3">
    <name type="scientific">Photobacterium angustum (strain S14 / CCUG 15956)</name>
    <name type="common">Vibrio sp. (strain S14 / CCUG 15956)</name>
    <dbReference type="NCBI Taxonomy" id="314292"/>
    <lineage>
        <taxon>Bacteria</taxon>
        <taxon>Pseudomonadati</taxon>
        <taxon>Pseudomonadota</taxon>
        <taxon>Gammaproteobacteria</taxon>
        <taxon>Vibrionales</taxon>
        <taxon>Vibrionaceae</taxon>
        <taxon>Photobacterium</taxon>
    </lineage>
</organism>
<keyword evidence="1" id="KW-0812">Transmembrane</keyword>
<keyword evidence="1" id="KW-0472">Membrane</keyword>
<dbReference type="OrthoDB" id="10000538at2"/>
<dbReference type="AlphaFoldDB" id="Q1ZJT1"/>